<keyword evidence="6" id="KW-1185">Reference proteome</keyword>
<dbReference type="GO" id="GO:0043565">
    <property type="term" value="F:sequence-specific DNA binding"/>
    <property type="evidence" value="ECO:0007669"/>
    <property type="project" value="InterPro"/>
</dbReference>
<dbReference type="RefSeq" id="WP_014234556.1">
    <property type="nucleotide sequence ID" value="NZ_ATFJ01000036.1"/>
</dbReference>
<name>A0AAN0Y6J9_VIBNA</name>
<dbReference type="InterPro" id="IPR018060">
    <property type="entry name" value="HTH_AraC"/>
</dbReference>
<dbReference type="AlphaFoldDB" id="A0AAN0Y6J9"/>
<dbReference type="SUPFAM" id="SSF52317">
    <property type="entry name" value="Class I glutamine amidotransferase-like"/>
    <property type="match status" value="1"/>
</dbReference>
<organism evidence="5 6">
    <name type="scientific">Vibrio natriegens NBRC 15636 = ATCC 14048 = DSM 759</name>
    <dbReference type="NCBI Taxonomy" id="1219067"/>
    <lineage>
        <taxon>Bacteria</taxon>
        <taxon>Pseudomonadati</taxon>
        <taxon>Pseudomonadota</taxon>
        <taxon>Gammaproteobacteria</taxon>
        <taxon>Vibrionales</taxon>
        <taxon>Vibrionaceae</taxon>
        <taxon>Vibrio</taxon>
    </lineage>
</organism>
<dbReference type="GeneID" id="70915550"/>
<evidence type="ECO:0000313" key="5">
    <source>
        <dbReference type="EMBL" id="ANQ14568.1"/>
    </source>
</evidence>
<dbReference type="InterPro" id="IPR009057">
    <property type="entry name" value="Homeodomain-like_sf"/>
</dbReference>
<dbReference type="Gene3D" id="3.40.50.880">
    <property type="match status" value="1"/>
</dbReference>
<dbReference type="Pfam" id="PF12833">
    <property type="entry name" value="HTH_18"/>
    <property type="match status" value="1"/>
</dbReference>
<keyword evidence="3" id="KW-0804">Transcription</keyword>
<evidence type="ECO:0000256" key="3">
    <source>
        <dbReference type="ARBA" id="ARBA00023163"/>
    </source>
</evidence>
<evidence type="ECO:0000313" key="6">
    <source>
        <dbReference type="Proteomes" id="UP000092741"/>
    </source>
</evidence>
<protein>
    <submittedName>
        <fullName evidence="5">AraC family transcriptional regulator</fullName>
    </submittedName>
</protein>
<proteinExistence type="predicted"/>
<dbReference type="SUPFAM" id="SSF46689">
    <property type="entry name" value="Homeodomain-like"/>
    <property type="match status" value="2"/>
</dbReference>
<dbReference type="Proteomes" id="UP000092741">
    <property type="component" value="Chromosome 2"/>
</dbReference>
<reference evidence="5 6" key="1">
    <citation type="submission" date="2016-07" db="EMBL/GenBank/DDBJ databases">
        <title>Developing Vibrio natriegens as a novel, fast-growing host for biotechnology.</title>
        <authorList>
            <person name="Weinstock M.T."/>
            <person name="Hesek E.D."/>
            <person name="Wilson C.M."/>
            <person name="Gibson D.G."/>
        </authorList>
    </citation>
    <scope>NUCLEOTIDE SEQUENCE [LARGE SCALE GENOMIC DNA]</scope>
    <source>
        <strain evidence="5 6">ATCC 14048</strain>
    </source>
</reference>
<accession>A0AAN0Y6J9</accession>
<keyword evidence="2" id="KW-0238">DNA-binding</keyword>
<dbReference type="InterPro" id="IPR020449">
    <property type="entry name" value="Tscrpt_reg_AraC-type_HTH"/>
</dbReference>
<dbReference type="PANTHER" id="PTHR43280:SF2">
    <property type="entry name" value="HTH-TYPE TRANSCRIPTIONAL REGULATOR EXSA"/>
    <property type="match status" value="1"/>
</dbReference>
<dbReference type="CDD" id="cd03136">
    <property type="entry name" value="GATase1_AraC_ArgR_like"/>
    <property type="match status" value="1"/>
</dbReference>
<dbReference type="PANTHER" id="PTHR43280">
    <property type="entry name" value="ARAC-FAMILY TRANSCRIPTIONAL REGULATOR"/>
    <property type="match status" value="1"/>
</dbReference>
<dbReference type="PROSITE" id="PS01124">
    <property type="entry name" value="HTH_ARAC_FAMILY_2"/>
    <property type="match status" value="1"/>
</dbReference>
<dbReference type="Gene3D" id="1.10.10.60">
    <property type="entry name" value="Homeodomain-like"/>
    <property type="match status" value="1"/>
</dbReference>
<dbReference type="KEGG" id="vna:PN96_22150"/>
<evidence type="ECO:0000259" key="4">
    <source>
        <dbReference type="PROSITE" id="PS01124"/>
    </source>
</evidence>
<dbReference type="EMBL" id="CP016346">
    <property type="protein sequence ID" value="ANQ14568.1"/>
    <property type="molecule type" value="Genomic_DNA"/>
</dbReference>
<dbReference type="InterPro" id="IPR018062">
    <property type="entry name" value="HTH_AraC-typ_CS"/>
</dbReference>
<gene>
    <name evidence="5" type="ORF">BA890_17645</name>
</gene>
<dbReference type="GO" id="GO:0003700">
    <property type="term" value="F:DNA-binding transcription factor activity"/>
    <property type="evidence" value="ECO:0007669"/>
    <property type="project" value="InterPro"/>
</dbReference>
<dbReference type="InterPro" id="IPR029062">
    <property type="entry name" value="Class_I_gatase-like"/>
</dbReference>
<dbReference type="PRINTS" id="PR00032">
    <property type="entry name" value="HTHARAC"/>
</dbReference>
<evidence type="ECO:0000256" key="2">
    <source>
        <dbReference type="ARBA" id="ARBA00023125"/>
    </source>
</evidence>
<evidence type="ECO:0000256" key="1">
    <source>
        <dbReference type="ARBA" id="ARBA00023015"/>
    </source>
</evidence>
<feature type="domain" description="HTH araC/xylS-type" evidence="4">
    <location>
        <begin position="239"/>
        <end position="337"/>
    </location>
</feature>
<dbReference type="PROSITE" id="PS00041">
    <property type="entry name" value="HTH_ARAC_FAMILY_1"/>
    <property type="match status" value="1"/>
</dbReference>
<dbReference type="SMART" id="SM00342">
    <property type="entry name" value="HTH_ARAC"/>
    <property type="match status" value="1"/>
</dbReference>
<sequence length="348" mass="38857">MQEKKPQSIERNPCPEPIRIGFILQPHFSLMAFTAAMDALITANLVHETSLFQIQTFGIDSRKVLSDIGIDIATDATVESLNLHKRGSLDWLFVCGGYRCSTQASQPLTECLTSANNQKINLGSIWNGTVALAHANAIEENTASAVHPNSHQFIHTTFPALELSSHTYEVSANRASCAGPNSAMEMMLSIIEAKFDQKLVRAVREILSCDQASEGRQTILHSQPNKPSVDTLARPEALQDAIVLMESNIEEPLTPDELARFLSMSRRQLERLFQTHLDISPSRYYLKLRLLAAHKELEKNKEPIIQIGLSCGFVSSSHFSNCFKDFFGYTPTQLRQNMKNKNSTHSTR</sequence>
<keyword evidence="1" id="KW-0805">Transcription regulation</keyword>